<feature type="compositionally biased region" description="Basic and acidic residues" evidence="2">
    <location>
        <begin position="271"/>
        <end position="287"/>
    </location>
</feature>
<gene>
    <name evidence="4" type="ORF">TAV2_LOCUS25866</name>
</gene>
<keyword evidence="1" id="KW-0862">Zinc</keyword>
<dbReference type="AlphaFoldDB" id="A0AAU9T5Q7"/>
<reference evidence="4 5" key="1">
    <citation type="submission" date="2022-03" db="EMBL/GenBank/DDBJ databases">
        <authorList>
            <person name="Nunn A."/>
            <person name="Chopra R."/>
            <person name="Nunn A."/>
            <person name="Contreras Garrido A."/>
        </authorList>
    </citation>
    <scope>NUCLEOTIDE SEQUENCE [LARGE SCALE GENOMIC DNA]</scope>
</reference>
<dbReference type="PROSITE" id="PS50157">
    <property type="entry name" value="ZINC_FINGER_C2H2_2"/>
    <property type="match status" value="1"/>
</dbReference>
<evidence type="ECO:0000259" key="3">
    <source>
        <dbReference type="PROSITE" id="PS50157"/>
    </source>
</evidence>
<keyword evidence="1" id="KW-0479">Metal-binding</keyword>
<feature type="region of interest" description="Disordered" evidence="2">
    <location>
        <begin position="443"/>
        <end position="474"/>
    </location>
</feature>
<feature type="region of interest" description="Disordered" evidence="2">
    <location>
        <begin position="552"/>
        <end position="590"/>
    </location>
</feature>
<accession>A0AAU9T5Q7</accession>
<organism evidence="4 5">
    <name type="scientific">Thlaspi arvense</name>
    <name type="common">Field penny-cress</name>
    <dbReference type="NCBI Taxonomy" id="13288"/>
    <lineage>
        <taxon>Eukaryota</taxon>
        <taxon>Viridiplantae</taxon>
        <taxon>Streptophyta</taxon>
        <taxon>Embryophyta</taxon>
        <taxon>Tracheophyta</taxon>
        <taxon>Spermatophyta</taxon>
        <taxon>Magnoliopsida</taxon>
        <taxon>eudicotyledons</taxon>
        <taxon>Gunneridae</taxon>
        <taxon>Pentapetalae</taxon>
        <taxon>rosids</taxon>
        <taxon>malvids</taxon>
        <taxon>Brassicales</taxon>
        <taxon>Brassicaceae</taxon>
        <taxon>Thlaspideae</taxon>
        <taxon>Thlaspi</taxon>
    </lineage>
</organism>
<feature type="compositionally biased region" description="Basic and acidic residues" evidence="2">
    <location>
        <begin position="452"/>
        <end position="463"/>
    </location>
</feature>
<dbReference type="InterPro" id="IPR013087">
    <property type="entry name" value="Znf_C2H2_type"/>
</dbReference>
<sequence length="590" mass="65936">MELVKQDGNDSLDMLIRHAVGKDPFLSFPRPESSPVQLFQLLHTLERPGWPLLTPLKIQMQKCEKCSREFCSPVNYRRHSRMHRRLRKPEKDSGKERDALGAFWNKLSVADAKEILSLKSMMLEDVPGASVESGLMSLIEKPGYTALPQYYLRAGSELLDIVQARPPRFPISSQELFSILDEASEKTFLSSEAAPMQKYIFDGELGKNILETKNVVACASFLLEQRLIKAWLADKDAEALRCQNLLVEEEEAARRRQAELLERKKRKKLRQKEQRVKVQKKNAKEDESTTSEEQQSPAESSSPLSVASDSEAQRSDSIPSEDSSSLEDPQVLEMDNGRNSETQAPMVDDDGLGNGQNVERKGGRRQLERSQHGMPNGFHGNHASKLGGMRKNGTNRDARANTTKVWSRKVDNPKSISPGAAATQLNQTKNSEVLIGSVSVTIRNSCPSGEHNQTKNREEEGRTKTVGAKPASEQSIVKVWRPVSSQGRKVSTDYGNADDKNLNATAPEVKNAHRLSLQFNNQEAKAFLAKRWKEATSAEHVTLVLSQETDMLGNNTHESSNGVLTAARPKLRMKHEKGAKVKYVPKQRIP</sequence>
<name>A0AAU9T5Q7_THLAR</name>
<feature type="compositionally biased region" description="Low complexity" evidence="2">
    <location>
        <begin position="291"/>
        <end position="329"/>
    </location>
</feature>
<feature type="domain" description="C2H2-type" evidence="3">
    <location>
        <begin position="61"/>
        <end position="88"/>
    </location>
</feature>
<dbReference type="PANTHER" id="PTHR36055:SF1">
    <property type="entry name" value="C2H2-LIKE ZINC FINGER PROTEIN"/>
    <property type="match status" value="1"/>
</dbReference>
<keyword evidence="1" id="KW-0863">Zinc-finger</keyword>
<evidence type="ECO:0000313" key="5">
    <source>
        <dbReference type="Proteomes" id="UP000836841"/>
    </source>
</evidence>
<dbReference type="PROSITE" id="PS00028">
    <property type="entry name" value="ZINC_FINGER_C2H2_1"/>
    <property type="match status" value="1"/>
</dbReference>
<feature type="compositionally biased region" description="Polar residues" evidence="2">
    <location>
        <begin position="552"/>
        <end position="563"/>
    </location>
</feature>
<dbReference type="GO" id="GO:0008270">
    <property type="term" value="F:zinc ion binding"/>
    <property type="evidence" value="ECO:0007669"/>
    <property type="project" value="UniProtKB-KW"/>
</dbReference>
<feature type="region of interest" description="Disordered" evidence="2">
    <location>
        <begin position="269"/>
        <end position="428"/>
    </location>
</feature>
<evidence type="ECO:0000313" key="4">
    <source>
        <dbReference type="EMBL" id="CAH2077964.1"/>
    </source>
</evidence>
<proteinExistence type="predicted"/>
<dbReference type="PANTHER" id="PTHR36055">
    <property type="entry name" value="C2H2-LIKE ZINC FINGER PROTEIN"/>
    <property type="match status" value="1"/>
</dbReference>
<keyword evidence="5" id="KW-1185">Reference proteome</keyword>
<dbReference type="Proteomes" id="UP000836841">
    <property type="component" value="Chromosome 7"/>
</dbReference>
<evidence type="ECO:0000256" key="1">
    <source>
        <dbReference type="PROSITE-ProRule" id="PRU00042"/>
    </source>
</evidence>
<protein>
    <recommendedName>
        <fullName evidence="3">C2H2-type domain-containing protein</fullName>
    </recommendedName>
</protein>
<feature type="compositionally biased region" description="Basic and acidic residues" evidence="2">
    <location>
        <begin position="358"/>
        <end position="371"/>
    </location>
</feature>
<dbReference type="EMBL" id="OU466863">
    <property type="protein sequence ID" value="CAH2077964.1"/>
    <property type="molecule type" value="Genomic_DNA"/>
</dbReference>
<evidence type="ECO:0000256" key="2">
    <source>
        <dbReference type="SAM" id="MobiDB-lite"/>
    </source>
</evidence>